<feature type="compositionally biased region" description="Low complexity" evidence="1">
    <location>
        <begin position="33"/>
        <end position="50"/>
    </location>
</feature>
<reference evidence="4" key="1">
    <citation type="journal article" date="2019" name="Int. J. Syst. Evol. Microbiol.">
        <title>The Global Catalogue of Microorganisms (GCM) 10K type strain sequencing project: providing services to taxonomists for standard genome sequencing and annotation.</title>
        <authorList>
            <consortium name="The Broad Institute Genomics Platform"/>
            <consortium name="The Broad Institute Genome Sequencing Center for Infectious Disease"/>
            <person name="Wu L."/>
            <person name="Ma J."/>
        </authorList>
    </citation>
    <scope>NUCLEOTIDE SEQUENCE [LARGE SCALE GENOMIC DNA]</scope>
    <source>
        <strain evidence="4">CCUG 52478</strain>
    </source>
</reference>
<dbReference type="RefSeq" id="WP_367921682.1">
    <property type="nucleotide sequence ID" value="NZ_BAABAC010000049.1"/>
</dbReference>
<organism evidence="3 4">
    <name type="scientific">Nocardioides ginsengisoli</name>
    <dbReference type="NCBI Taxonomy" id="363868"/>
    <lineage>
        <taxon>Bacteria</taxon>
        <taxon>Bacillati</taxon>
        <taxon>Actinomycetota</taxon>
        <taxon>Actinomycetes</taxon>
        <taxon>Propionibacteriales</taxon>
        <taxon>Nocardioidaceae</taxon>
        <taxon>Nocardioides</taxon>
    </lineage>
</organism>
<dbReference type="SUPFAM" id="SSF49899">
    <property type="entry name" value="Concanavalin A-like lectins/glucanases"/>
    <property type="match status" value="1"/>
</dbReference>
<gene>
    <name evidence="3" type="ORF">ACFQ3F_16075</name>
</gene>
<dbReference type="PROSITE" id="PS51762">
    <property type="entry name" value="GH16_2"/>
    <property type="match status" value="1"/>
</dbReference>
<dbReference type="EMBL" id="JBHTLX010000020">
    <property type="protein sequence ID" value="MFD1249317.1"/>
    <property type="molecule type" value="Genomic_DNA"/>
</dbReference>
<dbReference type="InterPro" id="IPR013320">
    <property type="entry name" value="ConA-like_dom_sf"/>
</dbReference>
<keyword evidence="4" id="KW-1185">Reference proteome</keyword>
<evidence type="ECO:0000256" key="1">
    <source>
        <dbReference type="SAM" id="MobiDB-lite"/>
    </source>
</evidence>
<accession>A0ABW3W526</accession>
<dbReference type="CDD" id="cd08023">
    <property type="entry name" value="GH16_laminarinase_like"/>
    <property type="match status" value="1"/>
</dbReference>
<evidence type="ECO:0000313" key="3">
    <source>
        <dbReference type="EMBL" id="MFD1249317.1"/>
    </source>
</evidence>
<feature type="domain" description="GH16" evidence="2">
    <location>
        <begin position="124"/>
        <end position="409"/>
    </location>
</feature>
<protein>
    <submittedName>
        <fullName evidence="3">Family 16 glycosylhydrolase</fullName>
    </submittedName>
</protein>
<dbReference type="InterPro" id="IPR050546">
    <property type="entry name" value="Glycosyl_Hydrlase_16"/>
</dbReference>
<proteinExistence type="predicted"/>
<evidence type="ECO:0000313" key="4">
    <source>
        <dbReference type="Proteomes" id="UP001597229"/>
    </source>
</evidence>
<dbReference type="Gene3D" id="2.60.120.200">
    <property type="match status" value="1"/>
</dbReference>
<dbReference type="Proteomes" id="UP001597229">
    <property type="component" value="Unassembled WGS sequence"/>
</dbReference>
<sequence>MATRRYAVALAGLVVLLGLGTLVPARVALGQPASAASTTSTGSTGSAATARAVGKKPVLRPPRVVSPTQVRLRGKARQRKVVVQVRWGTSWQKVTTLKVRRNAFTTLLARRTQTGQVRVAAGRYRSKAYPIPATTAAALGGSPSADRAEPADACGPRPRKADGSYWSCTFHDDFSGTELDRTLWTPQTNFKSGELDLKYACYLDDPDNISVSGGALHLTLRKDRRFRVCLKDSVLPTQYTSGMVSTYRGFSQQYGRFEARYANTAATVPGLQETFWLWPDDRYQKPLDLWPAAGEIDVAETYSQHPTLAIPFLHYTWNDNGGPRPGVNTAWDCQARRGGYTTYTLEWSPTRIAISVNGKPCLVNTSGDKAFQKRYIVALTMLLGASGNKATDATPIPATMSVDYVRVWE</sequence>
<feature type="region of interest" description="Disordered" evidence="1">
    <location>
        <begin position="33"/>
        <end position="69"/>
    </location>
</feature>
<comment type="caution">
    <text evidence="3">The sequence shown here is derived from an EMBL/GenBank/DDBJ whole genome shotgun (WGS) entry which is preliminary data.</text>
</comment>
<dbReference type="Pfam" id="PF00722">
    <property type="entry name" value="Glyco_hydro_16"/>
    <property type="match status" value="1"/>
</dbReference>
<dbReference type="PANTHER" id="PTHR10963:SF60">
    <property type="entry name" value="GRAM-NEGATIVE BACTERIA-BINDING PROTEIN 1-RELATED"/>
    <property type="match status" value="1"/>
</dbReference>
<dbReference type="PANTHER" id="PTHR10963">
    <property type="entry name" value="GLYCOSYL HYDROLASE-RELATED"/>
    <property type="match status" value="1"/>
</dbReference>
<evidence type="ECO:0000259" key="2">
    <source>
        <dbReference type="PROSITE" id="PS51762"/>
    </source>
</evidence>
<name>A0ABW3W526_9ACTN</name>
<dbReference type="InterPro" id="IPR000757">
    <property type="entry name" value="Beta-glucanase-like"/>
</dbReference>